<evidence type="ECO:0000313" key="3">
    <source>
        <dbReference type="Proteomes" id="UP000789524"/>
    </source>
</evidence>
<organism evidence="2 3">
    <name type="scientific">Danaus chrysippus</name>
    <name type="common">African queen</name>
    <dbReference type="NCBI Taxonomy" id="151541"/>
    <lineage>
        <taxon>Eukaryota</taxon>
        <taxon>Metazoa</taxon>
        <taxon>Ecdysozoa</taxon>
        <taxon>Arthropoda</taxon>
        <taxon>Hexapoda</taxon>
        <taxon>Insecta</taxon>
        <taxon>Pterygota</taxon>
        <taxon>Neoptera</taxon>
        <taxon>Endopterygota</taxon>
        <taxon>Lepidoptera</taxon>
        <taxon>Glossata</taxon>
        <taxon>Ditrysia</taxon>
        <taxon>Papilionoidea</taxon>
        <taxon>Nymphalidae</taxon>
        <taxon>Danainae</taxon>
        <taxon>Danaini</taxon>
        <taxon>Danaina</taxon>
        <taxon>Danaus</taxon>
        <taxon>Anosia</taxon>
    </lineage>
</organism>
<name>A0A8J2PZH8_9NEOP</name>
<accession>A0A8J2PZH8</accession>
<gene>
    <name evidence="2" type="ORF">DCHRY22_LOCUS176</name>
</gene>
<reference evidence="2" key="1">
    <citation type="submission" date="2021-09" db="EMBL/GenBank/DDBJ databases">
        <authorList>
            <person name="Martin H S."/>
        </authorList>
    </citation>
    <scope>NUCLEOTIDE SEQUENCE</scope>
</reference>
<feature type="region of interest" description="Disordered" evidence="1">
    <location>
        <begin position="33"/>
        <end position="99"/>
    </location>
</feature>
<sequence length="99" mass="10765">MWSNGFDSAIEHRRLCKHGYVPVVRVRLEGTEHTCGRGGRETRSAALSHHPRADGRVRPPSPGPSSHTSAPSTTVNSTTDTALCSPLSRRAEKLPLPEK</sequence>
<dbReference type="EMBL" id="CAKASE010000011">
    <property type="protein sequence ID" value="CAG9557926.1"/>
    <property type="molecule type" value="Genomic_DNA"/>
</dbReference>
<keyword evidence="3" id="KW-1185">Reference proteome</keyword>
<protein>
    <submittedName>
        <fullName evidence="2">(African queen) hypothetical protein</fullName>
    </submittedName>
</protein>
<dbReference type="Proteomes" id="UP000789524">
    <property type="component" value="Unassembled WGS sequence"/>
</dbReference>
<feature type="compositionally biased region" description="Basic and acidic residues" evidence="1">
    <location>
        <begin position="89"/>
        <end position="99"/>
    </location>
</feature>
<feature type="compositionally biased region" description="Polar residues" evidence="1">
    <location>
        <begin position="67"/>
        <end position="82"/>
    </location>
</feature>
<evidence type="ECO:0000256" key="1">
    <source>
        <dbReference type="SAM" id="MobiDB-lite"/>
    </source>
</evidence>
<dbReference type="AlphaFoldDB" id="A0A8J2PZH8"/>
<proteinExistence type="predicted"/>
<evidence type="ECO:0000313" key="2">
    <source>
        <dbReference type="EMBL" id="CAG9557926.1"/>
    </source>
</evidence>
<comment type="caution">
    <text evidence="2">The sequence shown here is derived from an EMBL/GenBank/DDBJ whole genome shotgun (WGS) entry which is preliminary data.</text>
</comment>
<feature type="compositionally biased region" description="Basic and acidic residues" evidence="1">
    <location>
        <begin position="33"/>
        <end position="43"/>
    </location>
</feature>